<comment type="caution">
    <text evidence="1">The sequence shown here is derived from an EMBL/GenBank/DDBJ whole genome shotgun (WGS) entry which is preliminary data.</text>
</comment>
<keyword evidence="2" id="KW-1185">Reference proteome</keyword>
<evidence type="ECO:0000313" key="2">
    <source>
        <dbReference type="Proteomes" id="UP000735302"/>
    </source>
</evidence>
<protein>
    <submittedName>
        <fullName evidence="1">Uncharacterized protein</fullName>
    </submittedName>
</protein>
<organism evidence="1 2">
    <name type="scientific">Plakobranchus ocellatus</name>
    <dbReference type="NCBI Taxonomy" id="259542"/>
    <lineage>
        <taxon>Eukaryota</taxon>
        <taxon>Metazoa</taxon>
        <taxon>Spiralia</taxon>
        <taxon>Lophotrochozoa</taxon>
        <taxon>Mollusca</taxon>
        <taxon>Gastropoda</taxon>
        <taxon>Heterobranchia</taxon>
        <taxon>Euthyneura</taxon>
        <taxon>Panpulmonata</taxon>
        <taxon>Sacoglossa</taxon>
        <taxon>Placobranchoidea</taxon>
        <taxon>Plakobranchidae</taxon>
        <taxon>Plakobranchus</taxon>
    </lineage>
</organism>
<proteinExistence type="predicted"/>
<evidence type="ECO:0000313" key="1">
    <source>
        <dbReference type="EMBL" id="GFN82643.1"/>
    </source>
</evidence>
<reference evidence="1 2" key="1">
    <citation type="journal article" date="2021" name="Elife">
        <title>Chloroplast acquisition without the gene transfer in kleptoplastic sea slugs, Plakobranchus ocellatus.</title>
        <authorList>
            <person name="Maeda T."/>
            <person name="Takahashi S."/>
            <person name="Yoshida T."/>
            <person name="Shimamura S."/>
            <person name="Takaki Y."/>
            <person name="Nagai Y."/>
            <person name="Toyoda A."/>
            <person name="Suzuki Y."/>
            <person name="Arimoto A."/>
            <person name="Ishii H."/>
            <person name="Satoh N."/>
            <person name="Nishiyama T."/>
            <person name="Hasebe M."/>
            <person name="Maruyama T."/>
            <person name="Minagawa J."/>
            <person name="Obokata J."/>
            <person name="Shigenobu S."/>
        </authorList>
    </citation>
    <scope>NUCLEOTIDE SEQUENCE [LARGE SCALE GENOMIC DNA]</scope>
</reference>
<name>A0AAV3YKR1_9GAST</name>
<accession>A0AAV3YKR1</accession>
<gene>
    <name evidence="1" type="ORF">PoB_000914900</name>
</gene>
<dbReference type="AlphaFoldDB" id="A0AAV3YKR1"/>
<dbReference type="EMBL" id="BLXT01001025">
    <property type="protein sequence ID" value="GFN82643.1"/>
    <property type="molecule type" value="Genomic_DNA"/>
</dbReference>
<sequence>MYMYVYEWRSRTNGANVIASRQKKLSSGPMSSQGAAGGISNPRQKGLCRCQNGFAIHCATNVPWLAD</sequence>
<dbReference type="Proteomes" id="UP000735302">
    <property type="component" value="Unassembled WGS sequence"/>
</dbReference>